<evidence type="ECO:0000256" key="6">
    <source>
        <dbReference type="SAM" id="Phobius"/>
    </source>
</evidence>
<comment type="similarity">
    <text evidence="2">Belongs to the ABC-3 integral membrane protein family.</text>
</comment>
<reference evidence="7" key="1">
    <citation type="submission" date="2009-10" db="EMBL/GenBank/DDBJ databases">
        <title>Diversity of trophic interactions inside an arsenic-rich microbial ecosystem.</title>
        <authorList>
            <person name="Bertin P.N."/>
            <person name="Heinrich-Salmeron A."/>
            <person name="Pelletier E."/>
            <person name="Goulhen-Chollet F."/>
            <person name="Arsene-Ploetze F."/>
            <person name="Gallien S."/>
            <person name="Calteau A."/>
            <person name="Vallenet D."/>
            <person name="Casiot C."/>
            <person name="Chane-Woon-Ming B."/>
            <person name="Giloteaux L."/>
            <person name="Barakat M."/>
            <person name="Bonnefoy V."/>
            <person name="Bruneel O."/>
            <person name="Chandler M."/>
            <person name="Cleiss J."/>
            <person name="Duran R."/>
            <person name="Elbaz-Poulichet F."/>
            <person name="Fonknechten N."/>
            <person name="Lauga B."/>
            <person name="Mornico D."/>
            <person name="Ortet P."/>
            <person name="Schaeffer C."/>
            <person name="Siguier P."/>
            <person name="Alexander Thil Smith A."/>
            <person name="Van Dorsselaer A."/>
            <person name="Weissenbach J."/>
            <person name="Medigue C."/>
            <person name="Le Paslier D."/>
        </authorList>
    </citation>
    <scope>NUCLEOTIDE SEQUENCE</scope>
</reference>
<dbReference type="Gene3D" id="1.10.3470.10">
    <property type="entry name" value="ABC transporter involved in vitamin B12 uptake, BtuC"/>
    <property type="match status" value="1"/>
</dbReference>
<dbReference type="PANTHER" id="PTHR30477">
    <property type="entry name" value="ABC-TRANSPORTER METAL-BINDING PROTEIN"/>
    <property type="match status" value="1"/>
</dbReference>
<feature type="transmembrane region" description="Helical" evidence="6">
    <location>
        <begin position="136"/>
        <end position="155"/>
    </location>
</feature>
<evidence type="ECO:0000256" key="3">
    <source>
        <dbReference type="ARBA" id="ARBA00022692"/>
    </source>
</evidence>
<dbReference type="PANTHER" id="PTHR30477:SF13">
    <property type="entry name" value="IRON TRANSPORT SYSTEM MEMBRANE PROTEIN HI_0360-RELATED"/>
    <property type="match status" value="1"/>
</dbReference>
<keyword evidence="4 6" id="KW-1133">Transmembrane helix</keyword>
<evidence type="ECO:0000256" key="2">
    <source>
        <dbReference type="ARBA" id="ARBA00008034"/>
    </source>
</evidence>
<feature type="transmembrane region" description="Helical" evidence="6">
    <location>
        <begin position="176"/>
        <end position="193"/>
    </location>
</feature>
<gene>
    <name evidence="7" type="primary">mntC</name>
    <name evidence="7" type="ORF">CARN1_0294</name>
</gene>
<name>E6PF83_9ZZZZ</name>
<sequence length="272" mass="28641">MIHALLAPFAYAFMQRALVAACIVGILCSMMGTYVVLRKLAFIGDGLAHASFAGIVIAYLRNIDYQLGAAVVAVLTALGIGFVHRKGKVSLDTSIGVLFTAAFALGIFLMSRQTRYTLDLQSFLFGDILSVTRGDLIFIVAVSAAVFIAAMLAFRDMLFASFDPVVAEAAGLPVKWLDYGLLVALALTIVVSLQSVGIVLVAALLVTPAAAAYQLAKRFTPMLLLSAAFGVTSTVGGLYASYFLGSSSGATIVLVATLLFFIAVALKRLRPA</sequence>
<dbReference type="SUPFAM" id="SSF81345">
    <property type="entry name" value="ABC transporter involved in vitamin B12 uptake, BtuC"/>
    <property type="match status" value="1"/>
</dbReference>
<feature type="transmembrane region" description="Helical" evidence="6">
    <location>
        <begin position="65"/>
        <end position="83"/>
    </location>
</feature>
<feature type="transmembrane region" description="Helical" evidence="6">
    <location>
        <begin position="248"/>
        <end position="266"/>
    </location>
</feature>
<dbReference type="GO" id="GO:0010043">
    <property type="term" value="P:response to zinc ion"/>
    <property type="evidence" value="ECO:0007669"/>
    <property type="project" value="TreeGrafter"/>
</dbReference>
<comment type="caution">
    <text evidence="7">The sequence shown here is derived from an EMBL/GenBank/DDBJ whole genome shotgun (WGS) entry which is preliminary data.</text>
</comment>
<keyword evidence="5 6" id="KW-0472">Membrane</keyword>
<feature type="transmembrane region" description="Helical" evidence="6">
    <location>
        <begin position="40"/>
        <end position="59"/>
    </location>
</feature>
<dbReference type="CDD" id="cd06550">
    <property type="entry name" value="TM_ABC_iron-siderophores_like"/>
    <property type="match status" value="1"/>
</dbReference>
<dbReference type="InterPro" id="IPR037294">
    <property type="entry name" value="ABC_BtuC-like"/>
</dbReference>
<dbReference type="Pfam" id="PF00950">
    <property type="entry name" value="ABC-3"/>
    <property type="match status" value="1"/>
</dbReference>
<accession>E6PF83</accession>
<evidence type="ECO:0000256" key="5">
    <source>
        <dbReference type="ARBA" id="ARBA00023136"/>
    </source>
</evidence>
<organism evidence="7">
    <name type="scientific">mine drainage metagenome</name>
    <dbReference type="NCBI Taxonomy" id="410659"/>
    <lineage>
        <taxon>unclassified sequences</taxon>
        <taxon>metagenomes</taxon>
        <taxon>ecological metagenomes</taxon>
    </lineage>
</organism>
<proteinExistence type="inferred from homology"/>
<feature type="transmembrane region" description="Helical" evidence="6">
    <location>
        <begin position="223"/>
        <end position="242"/>
    </location>
</feature>
<dbReference type="AlphaFoldDB" id="E6PF83"/>
<comment type="subcellular location">
    <subcellularLocation>
        <location evidence="1">Membrane</location>
        <topology evidence="1">Multi-pass membrane protein</topology>
    </subcellularLocation>
</comment>
<dbReference type="FunFam" id="1.10.3470.10:FF:000003">
    <property type="entry name" value="Iron ABC transporter permease SitD"/>
    <property type="match status" value="1"/>
</dbReference>
<dbReference type="EMBL" id="CABL01000005">
    <property type="protein sequence ID" value="CBH75119.1"/>
    <property type="molecule type" value="Genomic_DNA"/>
</dbReference>
<evidence type="ECO:0000313" key="7">
    <source>
        <dbReference type="EMBL" id="CBH75119.1"/>
    </source>
</evidence>
<keyword evidence="3 6" id="KW-0812">Transmembrane</keyword>
<feature type="transmembrane region" description="Helical" evidence="6">
    <location>
        <begin position="6"/>
        <end position="28"/>
    </location>
</feature>
<dbReference type="GO" id="GO:0055085">
    <property type="term" value="P:transmembrane transport"/>
    <property type="evidence" value="ECO:0007669"/>
    <property type="project" value="InterPro"/>
</dbReference>
<feature type="transmembrane region" description="Helical" evidence="6">
    <location>
        <begin position="95"/>
        <end position="116"/>
    </location>
</feature>
<protein>
    <submittedName>
        <fullName evidence="7">Manganese transport system membrane protein mntC</fullName>
    </submittedName>
</protein>
<evidence type="ECO:0000256" key="4">
    <source>
        <dbReference type="ARBA" id="ARBA00022989"/>
    </source>
</evidence>
<dbReference type="GO" id="GO:0043190">
    <property type="term" value="C:ATP-binding cassette (ABC) transporter complex"/>
    <property type="evidence" value="ECO:0007669"/>
    <property type="project" value="InterPro"/>
</dbReference>
<evidence type="ECO:0000256" key="1">
    <source>
        <dbReference type="ARBA" id="ARBA00004141"/>
    </source>
</evidence>
<dbReference type="InterPro" id="IPR001626">
    <property type="entry name" value="ABC_TroCD"/>
</dbReference>